<gene>
    <name evidence="2" type="ORF">FHS74_001014</name>
</gene>
<evidence type="ECO:0008006" key="4">
    <source>
        <dbReference type="Google" id="ProtNLM"/>
    </source>
</evidence>
<reference evidence="2 3" key="1">
    <citation type="submission" date="2020-08" db="EMBL/GenBank/DDBJ databases">
        <title>Genomic Encyclopedia of Type Strains, Phase IV (KMG-IV): sequencing the most valuable type-strain genomes for metagenomic binning, comparative biology and taxonomic classification.</title>
        <authorList>
            <person name="Goeker M."/>
        </authorList>
    </citation>
    <scope>NUCLEOTIDE SEQUENCE [LARGE SCALE GENOMIC DNA]</scope>
    <source>
        <strain evidence="2 3">DSM 22198</strain>
    </source>
</reference>
<dbReference type="EMBL" id="JACIIZ010000002">
    <property type="protein sequence ID" value="MBB6250473.1"/>
    <property type="molecule type" value="Genomic_DNA"/>
</dbReference>
<name>A0A7X0AUU3_9PROT</name>
<sequence>MPLSWLRLSRTLGLLLAVMGATLAHAAERQDLYVDKAVFANGQLWLLAGWDLSRIAENGTVRLEEKLPDRVLDLCAQGNQAVVVTGPARNAGLWTIHRRVGDRWQVEATVNSDGDRVAALDCRADRVLLLTTLRLIDVGARPQTVTALAGPLWNKDSPGHVSATFDSPGQLWVAFDAGEWGGALQRVDMATGTVVTIQEEGTHFGTFMDTVTALLPLPWDWKGRKGCLAVAVGLIHFVPSGRVMAVCGNTAHPLYESSFTYADGLPGDNRHAVPFYGLMAEGDTLVAAGIDGMYRITADGKARKSPLPDLKNIDGAWVSFALPHVVLVGSVQRLSVGPEVPMMVPR</sequence>
<protein>
    <recommendedName>
        <fullName evidence="4">WD40 repeat domain-containing protein</fullName>
    </recommendedName>
</protein>
<keyword evidence="1" id="KW-0732">Signal</keyword>
<accession>A0A7X0AUU3</accession>
<comment type="caution">
    <text evidence="2">The sequence shown here is derived from an EMBL/GenBank/DDBJ whole genome shotgun (WGS) entry which is preliminary data.</text>
</comment>
<evidence type="ECO:0000313" key="3">
    <source>
        <dbReference type="Proteomes" id="UP000539175"/>
    </source>
</evidence>
<evidence type="ECO:0000256" key="1">
    <source>
        <dbReference type="SAM" id="SignalP"/>
    </source>
</evidence>
<keyword evidence="3" id="KW-1185">Reference proteome</keyword>
<evidence type="ECO:0000313" key="2">
    <source>
        <dbReference type="EMBL" id="MBB6250473.1"/>
    </source>
</evidence>
<organism evidence="2 3">
    <name type="scientific">Nitrospirillum iridis</name>
    <dbReference type="NCBI Taxonomy" id="765888"/>
    <lineage>
        <taxon>Bacteria</taxon>
        <taxon>Pseudomonadati</taxon>
        <taxon>Pseudomonadota</taxon>
        <taxon>Alphaproteobacteria</taxon>
        <taxon>Rhodospirillales</taxon>
        <taxon>Azospirillaceae</taxon>
        <taxon>Nitrospirillum</taxon>
    </lineage>
</organism>
<proteinExistence type="predicted"/>
<dbReference type="Proteomes" id="UP000539175">
    <property type="component" value="Unassembled WGS sequence"/>
</dbReference>
<dbReference type="SUPFAM" id="SSF63829">
    <property type="entry name" value="Calcium-dependent phosphotriesterase"/>
    <property type="match status" value="1"/>
</dbReference>
<dbReference type="AlphaFoldDB" id="A0A7X0AUU3"/>
<dbReference type="RefSeq" id="WP_184798042.1">
    <property type="nucleotide sequence ID" value="NZ_JACIIZ010000002.1"/>
</dbReference>
<feature type="signal peptide" evidence="1">
    <location>
        <begin position="1"/>
        <end position="26"/>
    </location>
</feature>
<feature type="chain" id="PRO_5030860804" description="WD40 repeat domain-containing protein" evidence="1">
    <location>
        <begin position="27"/>
        <end position="346"/>
    </location>
</feature>